<evidence type="ECO:0000313" key="2">
    <source>
        <dbReference type="EMBL" id="CAD6339441.1"/>
    </source>
</evidence>
<feature type="domain" description="Transposase Tnp1/En/Spm-like" evidence="1">
    <location>
        <begin position="84"/>
        <end position="136"/>
    </location>
</feature>
<reference evidence="2" key="1">
    <citation type="submission" date="2020-10" db="EMBL/GenBank/DDBJ databases">
        <authorList>
            <person name="Han B."/>
            <person name="Lu T."/>
            <person name="Zhao Q."/>
            <person name="Huang X."/>
            <person name="Zhao Y."/>
        </authorList>
    </citation>
    <scope>NUCLEOTIDE SEQUENCE</scope>
</reference>
<proteinExistence type="predicted"/>
<organism evidence="2 3">
    <name type="scientific">Miscanthus lutarioriparius</name>
    <dbReference type="NCBI Taxonomy" id="422564"/>
    <lineage>
        <taxon>Eukaryota</taxon>
        <taxon>Viridiplantae</taxon>
        <taxon>Streptophyta</taxon>
        <taxon>Embryophyta</taxon>
        <taxon>Tracheophyta</taxon>
        <taxon>Spermatophyta</taxon>
        <taxon>Magnoliopsida</taxon>
        <taxon>Liliopsida</taxon>
        <taxon>Poales</taxon>
        <taxon>Poaceae</taxon>
        <taxon>PACMAD clade</taxon>
        <taxon>Panicoideae</taxon>
        <taxon>Andropogonodae</taxon>
        <taxon>Andropogoneae</taxon>
        <taxon>Saccharinae</taxon>
        <taxon>Miscanthus</taxon>
    </lineage>
</organism>
<dbReference type="OrthoDB" id="694021at2759"/>
<dbReference type="AlphaFoldDB" id="A0A811SCU8"/>
<comment type="caution">
    <text evidence="2">The sequence shown here is derived from an EMBL/GenBank/DDBJ whole genome shotgun (WGS) entry which is preliminary data.</text>
</comment>
<accession>A0A811SCU8</accession>
<evidence type="ECO:0000313" key="3">
    <source>
        <dbReference type="Proteomes" id="UP000604825"/>
    </source>
</evidence>
<sequence>MAVDIWTINQAMHSKRKNKETCESEFSDAGSLLLSTTSRTRKKQKGYHGGTGETTTITHYEVAHDKATCYKRQPPKQLPLMKANVAYAALLSTDREAIVGGVKTGSQFYIVRINHPIAKDEPLVRPMPRCSNIGDAQAKGVSITWPSMFVEMING</sequence>
<dbReference type="EMBL" id="CAJGYO010000019">
    <property type="protein sequence ID" value="CAD6339441.1"/>
    <property type="molecule type" value="Genomic_DNA"/>
</dbReference>
<evidence type="ECO:0000259" key="1">
    <source>
        <dbReference type="Pfam" id="PF03017"/>
    </source>
</evidence>
<dbReference type="InterPro" id="IPR004264">
    <property type="entry name" value="Transposase_23"/>
</dbReference>
<gene>
    <name evidence="2" type="ORF">NCGR_LOCUS63539</name>
</gene>
<dbReference type="Pfam" id="PF03017">
    <property type="entry name" value="Transposase_23"/>
    <property type="match status" value="1"/>
</dbReference>
<dbReference type="Proteomes" id="UP000604825">
    <property type="component" value="Unassembled WGS sequence"/>
</dbReference>
<name>A0A811SCU8_9POAL</name>
<protein>
    <recommendedName>
        <fullName evidence="1">Transposase Tnp1/En/Spm-like domain-containing protein</fullName>
    </recommendedName>
</protein>
<keyword evidence="3" id="KW-1185">Reference proteome</keyword>